<dbReference type="InterPro" id="IPR050884">
    <property type="entry name" value="CNP_phosphodiesterase-III"/>
</dbReference>
<dbReference type="PANTHER" id="PTHR42988">
    <property type="entry name" value="PHOSPHOHYDROLASE"/>
    <property type="match status" value="1"/>
</dbReference>
<gene>
    <name evidence="6" type="ORF">ACFH04_24620</name>
</gene>
<evidence type="ECO:0000313" key="6">
    <source>
        <dbReference type="EMBL" id="MFC0846877.1"/>
    </source>
</evidence>
<name>A0ABV6TM59_9ACTN</name>
<comment type="similarity">
    <text evidence="4">Belongs to the cyclic nucleotide phosphodiesterase class-III family.</text>
</comment>
<dbReference type="EMBL" id="JBHMQV010000009">
    <property type="protein sequence ID" value="MFC0846877.1"/>
    <property type="molecule type" value="Genomic_DNA"/>
</dbReference>
<dbReference type="SUPFAM" id="SSF56300">
    <property type="entry name" value="Metallo-dependent phosphatases"/>
    <property type="match status" value="1"/>
</dbReference>
<evidence type="ECO:0000256" key="3">
    <source>
        <dbReference type="ARBA" id="ARBA00023004"/>
    </source>
</evidence>
<dbReference type="RefSeq" id="WP_394321929.1">
    <property type="nucleotide sequence ID" value="NZ_JBHMQV010000009.1"/>
</dbReference>
<dbReference type="PANTHER" id="PTHR42988:SF2">
    <property type="entry name" value="CYCLIC NUCLEOTIDE PHOSPHODIESTERASE CBUA0032-RELATED"/>
    <property type="match status" value="1"/>
</dbReference>
<feature type="domain" description="Calcineurin-like phosphoesterase" evidence="5">
    <location>
        <begin position="1"/>
        <end position="195"/>
    </location>
</feature>
<evidence type="ECO:0000313" key="7">
    <source>
        <dbReference type="Proteomes" id="UP001589887"/>
    </source>
</evidence>
<evidence type="ECO:0000256" key="4">
    <source>
        <dbReference type="ARBA" id="ARBA00025742"/>
    </source>
</evidence>
<dbReference type="InterPro" id="IPR004843">
    <property type="entry name" value="Calcineurin-like_PHP"/>
</dbReference>
<organism evidence="6 7">
    <name type="scientific">Streptomyces noboritoensis</name>
    <dbReference type="NCBI Taxonomy" id="67337"/>
    <lineage>
        <taxon>Bacteria</taxon>
        <taxon>Bacillati</taxon>
        <taxon>Actinomycetota</taxon>
        <taxon>Actinomycetes</taxon>
        <taxon>Kitasatosporales</taxon>
        <taxon>Streptomycetaceae</taxon>
        <taxon>Streptomyces</taxon>
    </lineage>
</organism>
<accession>A0ABV6TM59</accession>
<dbReference type="Proteomes" id="UP001589887">
    <property type="component" value="Unassembled WGS sequence"/>
</dbReference>
<proteinExistence type="inferred from homology"/>
<keyword evidence="1" id="KW-0479">Metal-binding</keyword>
<evidence type="ECO:0000259" key="5">
    <source>
        <dbReference type="Pfam" id="PF00149"/>
    </source>
</evidence>
<keyword evidence="2" id="KW-0378">Hydrolase</keyword>
<keyword evidence="3" id="KW-0408">Iron</keyword>
<evidence type="ECO:0000256" key="2">
    <source>
        <dbReference type="ARBA" id="ARBA00022801"/>
    </source>
</evidence>
<comment type="caution">
    <text evidence="6">The sequence shown here is derived from an EMBL/GenBank/DDBJ whole genome shotgun (WGS) entry which is preliminary data.</text>
</comment>
<sequence>MLLAHISDLHLDGGARAAERAARVVTYINAMSRRPDAVLVTGDIADHGAPAEYAEAAELLARIDAPVLTCPGNHDDRAAYRKGLLDLPGEPGGTAPDPYAPVNRLHRVGDYAILMCDSTIPGEDGGILEDVTLEWLARTLDTLGDTPALIAFHHPPTVIHHDYLDSINLSNADRLAELLAGRTQVPALLVGHAHTSAATTFAGLPLLIAPGVTSTLRMPWETGEDLVNIVSPPGVAFHVLDEDRRIMSHFRVVERTTE</sequence>
<reference evidence="6 7" key="1">
    <citation type="submission" date="2024-09" db="EMBL/GenBank/DDBJ databases">
        <authorList>
            <person name="Sun Q."/>
            <person name="Mori K."/>
        </authorList>
    </citation>
    <scope>NUCLEOTIDE SEQUENCE [LARGE SCALE GENOMIC DNA]</scope>
    <source>
        <strain evidence="6 7">JCM 4557</strain>
    </source>
</reference>
<dbReference type="Gene3D" id="3.60.21.10">
    <property type="match status" value="1"/>
</dbReference>
<evidence type="ECO:0000256" key="1">
    <source>
        <dbReference type="ARBA" id="ARBA00022723"/>
    </source>
</evidence>
<dbReference type="InterPro" id="IPR029052">
    <property type="entry name" value="Metallo-depent_PP-like"/>
</dbReference>
<protein>
    <submittedName>
        <fullName evidence="6">Metallophosphoesterase</fullName>
    </submittedName>
</protein>
<keyword evidence="7" id="KW-1185">Reference proteome</keyword>
<dbReference type="Pfam" id="PF00149">
    <property type="entry name" value="Metallophos"/>
    <property type="match status" value="1"/>
</dbReference>